<protein>
    <submittedName>
        <fullName evidence="2">Uncharacterized protein</fullName>
    </submittedName>
</protein>
<feature type="chain" id="PRO_5032494399" evidence="1">
    <location>
        <begin position="25"/>
        <end position="116"/>
    </location>
</feature>
<feature type="signal peptide" evidence="1">
    <location>
        <begin position="1"/>
        <end position="24"/>
    </location>
</feature>
<reference evidence="3" key="1">
    <citation type="submission" date="2020-01" db="EMBL/GenBank/DDBJ databases">
        <title>'Steroidobacter agaridevorans' sp. nov., agar-degrading bacteria isolated from rhizosphere soils.</title>
        <authorList>
            <person name="Ikenaga M."/>
            <person name="Kataoka M."/>
            <person name="Murouchi A."/>
            <person name="Katsuragi S."/>
            <person name="Sakai M."/>
        </authorList>
    </citation>
    <scope>NUCLEOTIDE SEQUENCE [LARGE SCALE GENOMIC DNA]</scope>
    <source>
        <strain evidence="3">YU21-B</strain>
    </source>
</reference>
<proteinExistence type="predicted"/>
<dbReference type="AlphaFoldDB" id="A0A829YFP4"/>
<accession>A0A829YFP4</accession>
<dbReference type="RefSeq" id="WP_161813899.1">
    <property type="nucleotide sequence ID" value="NZ_BLJN01000004.1"/>
</dbReference>
<keyword evidence="1" id="KW-0732">Signal</keyword>
<dbReference type="EMBL" id="BLJN01000004">
    <property type="protein sequence ID" value="GFE82235.1"/>
    <property type="molecule type" value="Genomic_DNA"/>
</dbReference>
<comment type="caution">
    <text evidence="2">The sequence shown here is derived from an EMBL/GenBank/DDBJ whole genome shotgun (WGS) entry which is preliminary data.</text>
</comment>
<keyword evidence="3" id="KW-1185">Reference proteome</keyword>
<sequence length="116" mass="12231">MRAPKLLRNILASLGLLIAADASALTGTIQQLYFSGQGNFPVRVYLQGVADPCGNGGSEFVFIAPVYDNNGRETANYNVYAAALMMAKAQGSTVAMSVVPDSANPTICRLVEFAVN</sequence>
<evidence type="ECO:0000256" key="1">
    <source>
        <dbReference type="SAM" id="SignalP"/>
    </source>
</evidence>
<gene>
    <name evidence="2" type="ORF">GCM10011487_42350</name>
</gene>
<organism evidence="2 3">
    <name type="scientific">Steroidobacter agaridevorans</name>
    <dbReference type="NCBI Taxonomy" id="2695856"/>
    <lineage>
        <taxon>Bacteria</taxon>
        <taxon>Pseudomonadati</taxon>
        <taxon>Pseudomonadota</taxon>
        <taxon>Gammaproteobacteria</taxon>
        <taxon>Steroidobacterales</taxon>
        <taxon>Steroidobacteraceae</taxon>
        <taxon>Steroidobacter</taxon>
    </lineage>
</organism>
<evidence type="ECO:0000313" key="3">
    <source>
        <dbReference type="Proteomes" id="UP000445000"/>
    </source>
</evidence>
<name>A0A829YFP4_9GAMM</name>
<evidence type="ECO:0000313" key="2">
    <source>
        <dbReference type="EMBL" id="GFE82235.1"/>
    </source>
</evidence>
<dbReference type="Proteomes" id="UP000445000">
    <property type="component" value="Unassembled WGS sequence"/>
</dbReference>